<evidence type="ECO:0000256" key="1">
    <source>
        <dbReference type="ARBA" id="ARBA00003195"/>
    </source>
</evidence>
<gene>
    <name evidence="13" type="ORF">P5673_021092</name>
</gene>
<evidence type="ECO:0000256" key="3">
    <source>
        <dbReference type="ARBA" id="ARBA00007291"/>
    </source>
</evidence>
<evidence type="ECO:0000313" key="13">
    <source>
        <dbReference type="EMBL" id="KAK2556879.1"/>
    </source>
</evidence>
<comment type="function">
    <text evidence="1 11">Accessory subunit of the mitochondrial membrane respiratory chain NADH dehydrogenase (Complex I), that is believed not to be involved in catalysis. Complex I functions in the transfer of electrons from NADH to the respiratory chain. The immediate electron acceptor for the enzyme is believed to be ubiquinone.</text>
</comment>
<keyword evidence="7" id="KW-0809">Transit peptide</keyword>
<keyword evidence="5 11" id="KW-0679">Respiratory chain</keyword>
<keyword evidence="4 11" id="KW-0813">Transport</keyword>
<dbReference type="PIRSF" id="PIRSF016564">
    <property type="entry name" value="CI-13KD-A"/>
    <property type="match status" value="1"/>
</dbReference>
<dbReference type="EMBL" id="JARQWQ010000053">
    <property type="protein sequence ID" value="KAK2556879.1"/>
    <property type="molecule type" value="Genomic_DNA"/>
</dbReference>
<dbReference type="PANTHER" id="PTHR13156:SF0">
    <property type="entry name" value="NADH DEHYDROGENASE [UBIQUINONE] IRON-SULFUR PROTEIN 6, MITOCHONDRIAL"/>
    <property type="match status" value="1"/>
</dbReference>
<keyword evidence="14" id="KW-1185">Reference proteome</keyword>
<evidence type="ECO:0000256" key="8">
    <source>
        <dbReference type="ARBA" id="ARBA00022982"/>
    </source>
</evidence>
<evidence type="ECO:0000259" key="12">
    <source>
        <dbReference type="Pfam" id="PF10276"/>
    </source>
</evidence>
<accession>A0AAD9V0L2</accession>
<evidence type="ECO:0000256" key="7">
    <source>
        <dbReference type="ARBA" id="ARBA00022946"/>
    </source>
</evidence>
<evidence type="ECO:0000256" key="5">
    <source>
        <dbReference type="ARBA" id="ARBA00022660"/>
    </source>
</evidence>
<comment type="subcellular location">
    <subcellularLocation>
        <location evidence="2">Mitochondrion inner membrane</location>
        <topology evidence="2">Peripheral membrane protein</topology>
        <orientation evidence="2">Matrix side</orientation>
    </subcellularLocation>
</comment>
<comment type="caution">
    <text evidence="13">The sequence shown here is derived from an EMBL/GenBank/DDBJ whole genome shotgun (WGS) entry which is preliminary data.</text>
</comment>
<dbReference type="GO" id="GO:0005743">
    <property type="term" value="C:mitochondrial inner membrane"/>
    <property type="evidence" value="ECO:0007669"/>
    <property type="project" value="UniProtKB-SubCell"/>
</dbReference>
<proteinExistence type="inferred from homology"/>
<evidence type="ECO:0000256" key="11">
    <source>
        <dbReference type="PIRNR" id="PIRNR016564"/>
    </source>
</evidence>
<name>A0AAD9V0L2_ACRCE</name>
<dbReference type="AlphaFoldDB" id="A0AAD9V0L2"/>
<dbReference type="InterPro" id="IPR016668">
    <property type="entry name" value="NDUFS6"/>
</dbReference>
<evidence type="ECO:0000313" key="14">
    <source>
        <dbReference type="Proteomes" id="UP001249851"/>
    </source>
</evidence>
<keyword evidence="9 11" id="KW-0496">Mitochondrion</keyword>
<evidence type="ECO:0000256" key="4">
    <source>
        <dbReference type="ARBA" id="ARBA00022448"/>
    </source>
</evidence>
<feature type="domain" description="Zinc finger CHCC-type" evidence="12">
    <location>
        <begin position="80"/>
        <end position="115"/>
    </location>
</feature>
<dbReference type="InterPro" id="IPR019401">
    <property type="entry name" value="Znf_CHCC"/>
</dbReference>
<organism evidence="13 14">
    <name type="scientific">Acropora cervicornis</name>
    <name type="common">Staghorn coral</name>
    <dbReference type="NCBI Taxonomy" id="6130"/>
    <lineage>
        <taxon>Eukaryota</taxon>
        <taxon>Metazoa</taxon>
        <taxon>Cnidaria</taxon>
        <taxon>Anthozoa</taxon>
        <taxon>Hexacorallia</taxon>
        <taxon>Scleractinia</taxon>
        <taxon>Astrocoeniina</taxon>
        <taxon>Acroporidae</taxon>
        <taxon>Acropora</taxon>
    </lineage>
</organism>
<evidence type="ECO:0000256" key="9">
    <source>
        <dbReference type="ARBA" id="ARBA00023128"/>
    </source>
</evidence>
<dbReference type="Pfam" id="PF10276">
    <property type="entry name" value="zf-CHCC"/>
    <property type="match status" value="1"/>
</dbReference>
<dbReference type="Gene3D" id="2.60.260.40">
    <property type="entry name" value="q5lls5 like domains"/>
    <property type="match status" value="1"/>
</dbReference>
<keyword evidence="10 11" id="KW-0472">Membrane</keyword>
<comment type="similarity">
    <text evidence="3 11">Belongs to the complex I NDUFS6 subunit family.</text>
</comment>
<reference evidence="13" key="1">
    <citation type="journal article" date="2023" name="G3 (Bethesda)">
        <title>Whole genome assembly and annotation of the endangered Caribbean coral Acropora cervicornis.</title>
        <authorList>
            <person name="Selwyn J.D."/>
            <person name="Vollmer S.V."/>
        </authorList>
    </citation>
    <scope>NUCLEOTIDE SEQUENCE</scope>
    <source>
        <strain evidence="13">K2</strain>
    </source>
</reference>
<evidence type="ECO:0000256" key="10">
    <source>
        <dbReference type="ARBA" id="ARBA00023136"/>
    </source>
</evidence>
<dbReference type="PANTHER" id="PTHR13156">
    <property type="entry name" value="NADH-UBIQUINONE OXIDOREDUCTASE 13 KD-A SUBUNIT"/>
    <property type="match status" value="1"/>
</dbReference>
<dbReference type="Proteomes" id="UP001249851">
    <property type="component" value="Unassembled WGS sequence"/>
</dbReference>
<keyword evidence="8 11" id="KW-0249">Electron transport</keyword>
<reference evidence="13" key="2">
    <citation type="journal article" date="2023" name="Science">
        <title>Genomic signatures of disease resistance in endangered staghorn corals.</title>
        <authorList>
            <person name="Vollmer S.V."/>
            <person name="Selwyn J.D."/>
            <person name="Despard B.A."/>
            <person name="Roesel C.L."/>
        </authorList>
    </citation>
    <scope>NUCLEOTIDE SEQUENCE</scope>
    <source>
        <strain evidence="13">K2</strain>
    </source>
</reference>
<evidence type="ECO:0000256" key="6">
    <source>
        <dbReference type="ARBA" id="ARBA00022792"/>
    </source>
</evidence>
<evidence type="ECO:0000256" key="2">
    <source>
        <dbReference type="ARBA" id="ARBA00004443"/>
    </source>
</evidence>
<protein>
    <recommendedName>
        <fullName evidence="11">NADH dehydrogenase [ubiquinone] iron-sulfur protein 6, mitochondrial</fullName>
    </recommendedName>
</protein>
<keyword evidence="6 11" id="KW-0999">Mitochondrion inner membrane</keyword>
<dbReference type="GO" id="GO:0006120">
    <property type="term" value="P:mitochondrial electron transport, NADH to ubiquinone"/>
    <property type="evidence" value="ECO:0007669"/>
    <property type="project" value="InterPro"/>
</dbReference>
<sequence>MASLRGVVLRVITRNNPRYVAAFHSSVRMFASPDKVTHTGQVWAPGDYRMARFTDRQKEVNENFAIDLVAEEPPIKVDARYVWCDGGGGALGHPKVYINLDQEGPQTCGYCGLRYVMASDHH</sequence>